<comment type="caution">
    <text evidence="2">The sequence shown here is derived from an EMBL/GenBank/DDBJ whole genome shotgun (WGS) entry which is preliminary data.</text>
</comment>
<dbReference type="AlphaFoldDB" id="A0A563U5R0"/>
<name>A0A563U5R0_9SPHI</name>
<organism evidence="2 3">
    <name type="scientific">Mucilaginibacter achroorhodeus</name>
    <dbReference type="NCBI Taxonomy" id="2599294"/>
    <lineage>
        <taxon>Bacteria</taxon>
        <taxon>Pseudomonadati</taxon>
        <taxon>Bacteroidota</taxon>
        <taxon>Sphingobacteriia</taxon>
        <taxon>Sphingobacteriales</taxon>
        <taxon>Sphingobacteriaceae</taxon>
        <taxon>Mucilaginibacter</taxon>
    </lineage>
</organism>
<dbReference type="OrthoDB" id="9766256at2"/>
<keyword evidence="2" id="KW-0449">Lipoprotein</keyword>
<dbReference type="InterPro" id="IPR024302">
    <property type="entry name" value="SusD-like"/>
</dbReference>
<evidence type="ECO:0000256" key="1">
    <source>
        <dbReference type="SAM" id="SignalP"/>
    </source>
</evidence>
<dbReference type="Pfam" id="PF12741">
    <property type="entry name" value="SusD-like"/>
    <property type="match status" value="1"/>
</dbReference>
<dbReference type="PROSITE" id="PS51257">
    <property type="entry name" value="PROKAR_LIPOPROTEIN"/>
    <property type="match status" value="1"/>
</dbReference>
<feature type="signal peptide" evidence="1">
    <location>
        <begin position="1"/>
        <end position="27"/>
    </location>
</feature>
<dbReference type="SUPFAM" id="SSF48452">
    <property type="entry name" value="TPR-like"/>
    <property type="match status" value="1"/>
</dbReference>
<sequence length="540" mass="59486">MIKNIYRCLRIKRAMLAYSLIAISVLVSCTKNFDAINTDPTQVTPEMLKADNRYIGVFIVQMEKNVFPISNQGTGPNNFGDEMYQITQNLTGDIFSGQQGATGTWFGGSNNTTYNLIPSWTGAYFDRAYIGVFAAYKTIQQTVKTQAPDVYALAQILKVAAFQRATDMYGPMPYTRAGSSDATINYDSQQVIYQSFFKELDSARTVLKDYLVKNPSGKPLVNYDAVYAGDYAKWIRFANSLRLRMAMRIVYADAALAKTNAEDAVNDSYGVFTANADNAALGTYMNYNYHNPLEVITNSFGDVRMGATMECYLKGYNDPRISSYFKASDFGGYHGVRTGINVDRSGYIKCSAINVNQTTSTPWMSYPEVLFLRAEGALRGWNMGGGSAGILYAQGVSASFAQNNAGDASGYLSDATSTPTSYTDPVNSSNSFNSNPSNITIKWDDNASFEQSLERIITQKWIAVFPDGQEAWSEFRRTGYPKILPVLVNNSSGTINTTTQIRRLPFTQNQYSTNPAGVASGVALLGGPDNGGTKLWWDKK</sequence>
<evidence type="ECO:0000313" key="3">
    <source>
        <dbReference type="Proteomes" id="UP000318010"/>
    </source>
</evidence>
<dbReference type="InterPro" id="IPR011990">
    <property type="entry name" value="TPR-like_helical_dom_sf"/>
</dbReference>
<dbReference type="Proteomes" id="UP000318010">
    <property type="component" value="Unassembled WGS sequence"/>
</dbReference>
<evidence type="ECO:0000313" key="2">
    <source>
        <dbReference type="EMBL" id="TWR26690.1"/>
    </source>
</evidence>
<keyword evidence="3" id="KW-1185">Reference proteome</keyword>
<accession>A0A563U5R0</accession>
<keyword evidence="1" id="KW-0732">Signal</keyword>
<protein>
    <submittedName>
        <fullName evidence="2">SusD/RagB family nutrient-binding outer membrane lipoprotein</fullName>
    </submittedName>
</protein>
<proteinExistence type="predicted"/>
<dbReference type="EMBL" id="VOEI01000002">
    <property type="protein sequence ID" value="TWR26690.1"/>
    <property type="molecule type" value="Genomic_DNA"/>
</dbReference>
<reference evidence="2 3" key="1">
    <citation type="submission" date="2019-07" db="EMBL/GenBank/DDBJ databases">
        <authorList>
            <person name="Kim J."/>
        </authorList>
    </citation>
    <scope>NUCLEOTIDE SEQUENCE [LARGE SCALE GENOMIC DNA]</scope>
    <source>
        <strain evidence="2 3">MJ1a</strain>
    </source>
</reference>
<dbReference type="RefSeq" id="WP_146269695.1">
    <property type="nucleotide sequence ID" value="NZ_VOEI01000002.1"/>
</dbReference>
<feature type="chain" id="PRO_5021982846" evidence="1">
    <location>
        <begin position="28"/>
        <end position="540"/>
    </location>
</feature>
<dbReference type="Gene3D" id="1.25.40.390">
    <property type="match status" value="1"/>
</dbReference>
<gene>
    <name evidence="2" type="ORF">FPZ42_06530</name>
</gene>